<dbReference type="OrthoDB" id="248751at2759"/>
<organism evidence="1 2">
    <name type="scientific">Acaulospora morrowiae</name>
    <dbReference type="NCBI Taxonomy" id="94023"/>
    <lineage>
        <taxon>Eukaryota</taxon>
        <taxon>Fungi</taxon>
        <taxon>Fungi incertae sedis</taxon>
        <taxon>Mucoromycota</taxon>
        <taxon>Glomeromycotina</taxon>
        <taxon>Glomeromycetes</taxon>
        <taxon>Diversisporales</taxon>
        <taxon>Acaulosporaceae</taxon>
        <taxon>Acaulospora</taxon>
    </lineage>
</organism>
<protein>
    <submittedName>
        <fullName evidence="1">6310_t:CDS:1</fullName>
    </submittedName>
</protein>
<evidence type="ECO:0000313" key="1">
    <source>
        <dbReference type="EMBL" id="CAG8549263.1"/>
    </source>
</evidence>
<reference evidence="1" key="1">
    <citation type="submission" date="2021-06" db="EMBL/GenBank/DDBJ databases">
        <authorList>
            <person name="Kallberg Y."/>
            <person name="Tangrot J."/>
            <person name="Rosling A."/>
        </authorList>
    </citation>
    <scope>NUCLEOTIDE SEQUENCE</scope>
    <source>
        <strain evidence="1">CL551</strain>
    </source>
</reference>
<sequence length="105" mass="11657">MNSNRSAEFPSGSRLRACLLCSLIKYDGDLQASPIMDSVFQKSEYVSFINISLNSELNIYNITYAPGPMEDNLLPGVYAVKVHGELPDWARELAEDEGIQVISND</sequence>
<keyword evidence="2" id="KW-1185">Reference proteome</keyword>
<evidence type="ECO:0000313" key="2">
    <source>
        <dbReference type="Proteomes" id="UP000789342"/>
    </source>
</evidence>
<gene>
    <name evidence="1" type="ORF">AMORRO_LOCUS5495</name>
</gene>
<dbReference type="AlphaFoldDB" id="A0A9N9FPV8"/>
<proteinExistence type="predicted"/>
<accession>A0A9N9FPV8</accession>
<dbReference type="EMBL" id="CAJVPV010003328">
    <property type="protein sequence ID" value="CAG8549263.1"/>
    <property type="molecule type" value="Genomic_DNA"/>
</dbReference>
<dbReference type="Proteomes" id="UP000789342">
    <property type="component" value="Unassembled WGS sequence"/>
</dbReference>
<comment type="caution">
    <text evidence="1">The sequence shown here is derived from an EMBL/GenBank/DDBJ whole genome shotgun (WGS) entry which is preliminary data.</text>
</comment>
<name>A0A9N9FPV8_9GLOM</name>